<dbReference type="RefSeq" id="WP_128213096.1">
    <property type="nucleotide sequence ID" value="NZ_CP025746.1"/>
</dbReference>
<keyword evidence="8" id="KW-1185">Reference proteome</keyword>
<dbReference type="Proteomes" id="UP000286268">
    <property type="component" value="Chromosome"/>
</dbReference>
<keyword evidence="5" id="KW-0472">Membrane</keyword>
<dbReference type="PROSITE" id="PS50931">
    <property type="entry name" value="HTH_LYSR"/>
    <property type="match status" value="1"/>
</dbReference>
<dbReference type="Pfam" id="PF03466">
    <property type="entry name" value="LysR_substrate"/>
    <property type="match status" value="1"/>
</dbReference>
<dbReference type="PANTHER" id="PTHR30126">
    <property type="entry name" value="HTH-TYPE TRANSCRIPTIONAL REGULATOR"/>
    <property type="match status" value="1"/>
</dbReference>
<name>A0A410DTB7_9CLOT</name>
<keyword evidence="4" id="KW-0804">Transcription</keyword>
<dbReference type="OrthoDB" id="9785745at2"/>
<evidence type="ECO:0000256" key="3">
    <source>
        <dbReference type="ARBA" id="ARBA00023125"/>
    </source>
</evidence>
<accession>A0A410DTB7</accession>
<dbReference type="InterPro" id="IPR000847">
    <property type="entry name" value="LysR_HTH_N"/>
</dbReference>
<dbReference type="EMBL" id="CP025746">
    <property type="protein sequence ID" value="QAA32309.1"/>
    <property type="molecule type" value="Genomic_DNA"/>
</dbReference>
<evidence type="ECO:0000256" key="2">
    <source>
        <dbReference type="ARBA" id="ARBA00023015"/>
    </source>
</evidence>
<dbReference type="Gene3D" id="3.40.190.290">
    <property type="match status" value="1"/>
</dbReference>
<dbReference type="Pfam" id="PF00126">
    <property type="entry name" value="HTH_1"/>
    <property type="match status" value="1"/>
</dbReference>
<gene>
    <name evidence="7" type="ORF">C1I91_12050</name>
</gene>
<keyword evidence="3" id="KW-0238">DNA-binding</keyword>
<evidence type="ECO:0000256" key="4">
    <source>
        <dbReference type="ARBA" id="ARBA00023163"/>
    </source>
</evidence>
<feature type="domain" description="HTH lysR-type" evidence="6">
    <location>
        <begin position="1"/>
        <end position="58"/>
    </location>
</feature>
<keyword evidence="5" id="KW-0812">Transmembrane</keyword>
<evidence type="ECO:0000313" key="7">
    <source>
        <dbReference type="EMBL" id="QAA32309.1"/>
    </source>
</evidence>
<dbReference type="Gene3D" id="1.10.10.10">
    <property type="entry name" value="Winged helix-like DNA-binding domain superfamily/Winged helix DNA-binding domain"/>
    <property type="match status" value="1"/>
</dbReference>
<dbReference type="GO" id="GO:0000976">
    <property type="term" value="F:transcription cis-regulatory region binding"/>
    <property type="evidence" value="ECO:0007669"/>
    <property type="project" value="TreeGrafter"/>
</dbReference>
<evidence type="ECO:0000259" key="6">
    <source>
        <dbReference type="PROSITE" id="PS50931"/>
    </source>
</evidence>
<dbReference type="KEGG" id="cmah:C1I91_12050"/>
<reference evidence="7 8" key="1">
    <citation type="submission" date="2018-01" db="EMBL/GenBank/DDBJ databases">
        <title>Genome Sequencing and Assembly of Anaerobacter polyendosporus strain CT4.</title>
        <authorList>
            <person name="Tachaapaikoon C."/>
            <person name="Sutheeworapong S."/>
            <person name="Jenjaroenpun P."/>
            <person name="Wongsurawat T."/>
            <person name="Nookeaw I."/>
            <person name="Cheawchanlertfa P."/>
            <person name="Kosugi A."/>
            <person name="Cheevadhanarak S."/>
            <person name="Ratanakhanokchai K."/>
        </authorList>
    </citation>
    <scope>NUCLEOTIDE SEQUENCE [LARGE SCALE GENOMIC DNA]</scope>
    <source>
        <strain evidence="7 8">CT4</strain>
    </source>
</reference>
<sequence>MNLEWYYTFIVVAKYENYRKAADELFITQTSVFNHIKNLENLLKTKLFEPKGRNITLTEDGKLFYSIAANTLSTYEKGIYEMQKSKKRYSFRLNVVVTSYIASYLMPSFLPIFFEAAPNIDISISVMDEYIPQAIEENRYTIGIDRRLPNTDKINYLNVCEGKIKLIVPDVEENKNLVNELDFFKKYRILAGNHPSYWEKLIEEVYKLYPEADITNISSVHTTECLIKANQGISYLPTYIFKEQKDKNIRVIEANHIEAPISFTYVMWKKDTPEVKLFLELFSKFIEEEQKEHNDDKIPI</sequence>
<keyword evidence="2" id="KW-0805">Transcription regulation</keyword>
<dbReference type="AlphaFoldDB" id="A0A410DTB7"/>
<protein>
    <submittedName>
        <fullName evidence="7">LysR family transcriptional regulator</fullName>
    </submittedName>
</protein>
<feature type="transmembrane region" description="Helical" evidence="5">
    <location>
        <begin position="91"/>
        <end position="114"/>
    </location>
</feature>
<dbReference type="InterPro" id="IPR036388">
    <property type="entry name" value="WH-like_DNA-bd_sf"/>
</dbReference>
<dbReference type="PANTHER" id="PTHR30126:SF64">
    <property type="entry name" value="HTH-TYPE TRANSCRIPTIONAL REGULATOR CITR"/>
    <property type="match status" value="1"/>
</dbReference>
<dbReference type="CDD" id="cd05466">
    <property type="entry name" value="PBP2_LTTR_substrate"/>
    <property type="match status" value="1"/>
</dbReference>
<dbReference type="GO" id="GO:0003700">
    <property type="term" value="F:DNA-binding transcription factor activity"/>
    <property type="evidence" value="ECO:0007669"/>
    <property type="project" value="InterPro"/>
</dbReference>
<comment type="similarity">
    <text evidence="1">Belongs to the LysR transcriptional regulatory family.</text>
</comment>
<proteinExistence type="inferred from homology"/>
<organism evidence="7 8">
    <name type="scientific">Clostridium manihotivorum</name>
    <dbReference type="NCBI Taxonomy" id="2320868"/>
    <lineage>
        <taxon>Bacteria</taxon>
        <taxon>Bacillati</taxon>
        <taxon>Bacillota</taxon>
        <taxon>Clostridia</taxon>
        <taxon>Eubacteriales</taxon>
        <taxon>Clostridiaceae</taxon>
        <taxon>Clostridium</taxon>
    </lineage>
</organism>
<keyword evidence="5" id="KW-1133">Transmembrane helix</keyword>
<dbReference type="SUPFAM" id="SSF53850">
    <property type="entry name" value="Periplasmic binding protein-like II"/>
    <property type="match status" value="1"/>
</dbReference>
<evidence type="ECO:0000256" key="1">
    <source>
        <dbReference type="ARBA" id="ARBA00009437"/>
    </source>
</evidence>
<dbReference type="InterPro" id="IPR036390">
    <property type="entry name" value="WH_DNA-bd_sf"/>
</dbReference>
<evidence type="ECO:0000256" key="5">
    <source>
        <dbReference type="SAM" id="Phobius"/>
    </source>
</evidence>
<evidence type="ECO:0000313" key="8">
    <source>
        <dbReference type="Proteomes" id="UP000286268"/>
    </source>
</evidence>
<dbReference type="SUPFAM" id="SSF46785">
    <property type="entry name" value="Winged helix' DNA-binding domain"/>
    <property type="match status" value="1"/>
</dbReference>
<dbReference type="InterPro" id="IPR005119">
    <property type="entry name" value="LysR_subst-bd"/>
</dbReference>